<evidence type="ECO:0000313" key="1">
    <source>
        <dbReference type="EMBL" id="MBP1467161.1"/>
    </source>
</evidence>
<keyword evidence="2" id="KW-1185">Reference proteome</keyword>
<protein>
    <submittedName>
        <fullName evidence="1">Uncharacterized protein</fullName>
    </submittedName>
</protein>
<dbReference type="EMBL" id="SIJK02000029">
    <property type="protein sequence ID" value="MBP1467161.1"/>
    <property type="molecule type" value="Genomic_DNA"/>
</dbReference>
<accession>A0ABS4DCJ2</accession>
<dbReference type="RefSeq" id="WP_135479381.1">
    <property type="nucleotide sequence ID" value="NZ_SIJK02000029.1"/>
</dbReference>
<reference evidence="1 2" key="1">
    <citation type="submission" date="2021-03" db="EMBL/GenBank/DDBJ databases">
        <authorList>
            <person name="Grouzdev D.S."/>
        </authorList>
    </citation>
    <scope>NUCLEOTIDE SEQUENCE [LARGE SCALE GENOMIC DNA]</scope>
    <source>
        <strain evidence="1 2">M50-1</strain>
    </source>
</reference>
<dbReference type="Proteomes" id="UP001193081">
    <property type="component" value="Unassembled WGS sequence"/>
</dbReference>
<gene>
    <name evidence="1" type="ORF">EYB53_015715</name>
</gene>
<evidence type="ECO:0000313" key="2">
    <source>
        <dbReference type="Proteomes" id="UP001193081"/>
    </source>
</evidence>
<sequence>MSYVVTRKIITTDYALRNHQDGEIPDQAFSACNLFDTLMFDKHPTLIYHAYGRAFLTSVWGPAASRNFAWVGDNGKQSLPLSPIQAWGAVLRNLGLPSQQSRCIQYQEVVDDKHC</sequence>
<comment type="caution">
    <text evidence="1">The sequence shown here is derived from an EMBL/GenBank/DDBJ whole genome shotgun (WGS) entry which is preliminary data.</text>
</comment>
<proteinExistence type="predicted"/>
<organism evidence="1 2">
    <name type="scientific">Candidatus Chloroploca mongolica</name>
    <dbReference type="NCBI Taxonomy" id="2528176"/>
    <lineage>
        <taxon>Bacteria</taxon>
        <taxon>Bacillati</taxon>
        <taxon>Chloroflexota</taxon>
        <taxon>Chloroflexia</taxon>
        <taxon>Chloroflexales</taxon>
        <taxon>Chloroflexineae</taxon>
        <taxon>Oscillochloridaceae</taxon>
        <taxon>Candidatus Chloroploca</taxon>
    </lineage>
</organism>
<name>A0ABS4DCJ2_9CHLR</name>